<feature type="domain" description="Exonuclease" evidence="4">
    <location>
        <begin position="48"/>
        <end position="235"/>
    </location>
</feature>
<dbReference type="PANTHER" id="PTHR23044:SF61">
    <property type="entry name" value="3'-5' EXORIBONUCLEASE 1-RELATED"/>
    <property type="match status" value="1"/>
</dbReference>
<keyword evidence="6" id="KW-1185">Reference proteome</keyword>
<dbReference type="InterPro" id="IPR012340">
    <property type="entry name" value="NA-bd_OB-fold"/>
</dbReference>
<accession>A0A922L979</accession>
<dbReference type="Pfam" id="PF00929">
    <property type="entry name" value="RNase_T"/>
    <property type="match status" value="1"/>
</dbReference>
<dbReference type="EMBL" id="ASGP02000001">
    <property type="protein sequence ID" value="KAH9527244.1"/>
    <property type="molecule type" value="Genomic_DNA"/>
</dbReference>
<comment type="caution">
    <text evidence="5">The sequence shown here is derived from an EMBL/GenBank/DDBJ whole genome shotgun (WGS) entry which is preliminary data.</text>
</comment>
<dbReference type="AlphaFoldDB" id="A0A922L979"/>
<dbReference type="PANTHER" id="PTHR23044">
    <property type="entry name" value="3'-5' EXONUCLEASE ERI1-RELATED"/>
    <property type="match status" value="1"/>
</dbReference>
<keyword evidence="3" id="KW-0269">Exonuclease</keyword>
<proteinExistence type="predicted"/>
<evidence type="ECO:0000259" key="4">
    <source>
        <dbReference type="SMART" id="SM00479"/>
    </source>
</evidence>
<dbReference type="GO" id="GO:0003676">
    <property type="term" value="F:nucleic acid binding"/>
    <property type="evidence" value="ECO:0007669"/>
    <property type="project" value="InterPro"/>
</dbReference>
<dbReference type="Gene3D" id="2.40.50.140">
    <property type="entry name" value="Nucleic acid-binding proteins"/>
    <property type="match status" value="1"/>
</dbReference>
<dbReference type="SUPFAM" id="SSF53098">
    <property type="entry name" value="Ribonuclease H-like"/>
    <property type="match status" value="1"/>
</dbReference>
<dbReference type="Gene3D" id="3.30.420.10">
    <property type="entry name" value="Ribonuclease H-like superfamily/Ribonuclease H"/>
    <property type="match status" value="1"/>
</dbReference>
<name>A0A922L979_DERFA</name>
<dbReference type="InterPro" id="IPR013520">
    <property type="entry name" value="Ribonucl_H"/>
</dbReference>
<dbReference type="Proteomes" id="UP000790347">
    <property type="component" value="Unassembled WGS sequence"/>
</dbReference>
<dbReference type="InterPro" id="IPR012337">
    <property type="entry name" value="RNaseH-like_sf"/>
</dbReference>
<evidence type="ECO:0000313" key="5">
    <source>
        <dbReference type="EMBL" id="KAH9527244.1"/>
    </source>
</evidence>
<evidence type="ECO:0000256" key="2">
    <source>
        <dbReference type="ARBA" id="ARBA00022801"/>
    </source>
</evidence>
<keyword evidence="1" id="KW-0540">Nuclease</keyword>
<dbReference type="InterPro" id="IPR036397">
    <property type="entry name" value="RNaseH_sf"/>
</dbReference>
<reference evidence="5" key="1">
    <citation type="submission" date="2013-05" db="EMBL/GenBank/DDBJ databases">
        <authorList>
            <person name="Yim A.K.Y."/>
            <person name="Chan T.F."/>
            <person name="Ji K.M."/>
            <person name="Liu X.Y."/>
            <person name="Zhou J.W."/>
            <person name="Li R.Q."/>
            <person name="Yang K.Y."/>
            <person name="Li J."/>
            <person name="Li M."/>
            <person name="Law P.T.W."/>
            <person name="Wu Y.L."/>
            <person name="Cai Z.L."/>
            <person name="Qin H."/>
            <person name="Bao Y."/>
            <person name="Leung R.K.K."/>
            <person name="Ng P.K.S."/>
            <person name="Zou J."/>
            <person name="Zhong X.J."/>
            <person name="Ran P.X."/>
            <person name="Zhong N.S."/>
            <person name="Liu Z.G."/>
            <person name="Tsui S.K.W."/>
        </authorList>
    </citation>
    <scope>NUCLEOTIDE SEQUENCE</scope>
    <source>
        <strain evidence="5">Derf</strain>
        <tissue evidence="5">Whole organism</tissue>
    </source>
</reference>
<dbReference type="InterPro" id="IPR051274">
    <property type="entry name" value="3-5_Exoribonuclease"/>
</dbReference>
<feature type="non-terminal residue" evidence="5">
    <location>
        <position position="1"/>
    </location>
</feature>
<dbReference type="GO" id="GO:0000175">
    <property type="term" value="F:3'-5'-RNA exonuclease activity"/>
    <property type="evidence" value="ECO:0007669"/>
    <property type="project" value="InterPro"/>
</dbReference>
<evidence type="ECO:0000256" key="1">
    <source>
        <dbReference type="ARBA" id="ARBA00022722"/>
    </source>
</evidence>
<protein>
    <submittedName>
        <fullName evidence="5">ERI1 exoribonuclease 3</fullName>
    </submittedName>
</protein>
<dbReference type="CDD" id="cd06133">
    <property type="entry name" value="ERI-1_3'hExo_like"/>
    <property type="match status" value="1"/>
</dbReference>
<evidence type="ECO:0000313" key="6">
    <source>
        <dbReference type="Proteomes" id="UP000790347"/>
    </source>
</evidence>
<dbReference type="InterPro" id="IPR047201">
    <property type="entry name" value="ERI-1_3'hExo-like"/>
</dbReference>
<keyword evidence="2" id="KW-0378">Hydrolase</keyword>
<sequence>MNGMIKMDQLSRMFYESFRLFHTVGGGEQQQTIQQTWPKEQQQQNFDYFLILDFEATCDRPQLTPMEIIEFPVLKFDCRTYEIVDTFHRYVRPTVHPNLTSFCIELTGIVQDMVDDSDRFSKVFKDFQKWLLETRLINENQAPISRFTFITCGDWDLKKIFPTQCKICNFDVPPYMKSWINVKKSFVDHTNEWPKSQSFMLDRLEIQPIGRAHSGIDDCHNLAQIIQKMDMINPIMASTPVQQSKCRKSNGENVIDNHEKIVKSSPSQYLTLEDVFNEYPLEKNSIIVSIFAIIQSYDPEKGVLIVMDETRKDFAIKFIRPIIHTRPQCVSVNQSPRLPTRTGDIIRINKLFLHEDFTRTCNVFEDIVIFESFKDEIFNPFFVDQNGREFTDEDRNKVTVLTHLNVAFLLEANVRSTRTKYQYLVDTAFQVLCKFKYDNRIILACWNGCPFEDYPCMQLIKVRQIIDTLNGSESKPNVYSEEFIRKIYDQHGIVFISVYGIHRVVATALKPLDFIVVYNLLIKSDNFYYAKHSFIVFDGLNYGRCIRLVDENSELAIALKTQIEKKCVLGETLDQENRLDHSLSQIIEISSDNIDQECSPAKRKKHNGNTDQQSSTSFYFSNTLDDSILGSDINNVPCPHYEYTKYQKEIIYRHFYSQKNVRSSFIRLNSFAELIEREKAENQFFLIDAKFHSLTLYSQDCYNIFESMSSLRKYACLVFCIENGCEYRDSFESFLMKSSDWLTEKDQQLVCINHESSNNANTASSSNMECLKCPKCHKQNIILCLDFIIILQDYDNGLILSRLTGIDANVFFNCSTYELCQGASSPLLEQIAAFFKHTFHMTNEQTECSRKITWTLTMNDYETTEQSEFHVIDVSIMNQDFSCGISTKNTTI</sequence>
<dbReference type="SMART" id="SM00479">
    <property type="entry name" value="EXOIII"/>
    <property type="match status" value="1"/>
</dbReference>
<reference evidence="5" key="2">
    <citation type="journal article" date="2022" name="Res Sq">
        <title>Comparative Genomics Reveals Insights into the Divergent Evolution of Astigmatic Mites and Household Pest Adaptations.</title>
        <authorList>
            <person name="Xiong Q."/>
            <person name="Wan A.T.-Y."/>
            <person name="Liu X.-Y."/>
            <person name="Fung C.S.-H."/>
            <person name="Xiao X."/>
            <person name="Malainual N."/>
            <person name="Hou J."/>
            <person name="Wang L."/>
            <person name="Wang M."/>
            <person name="Yang K."/>
            <person name="Cui Y."/>
            <person name="Leung E."/>
            <person name="Nong W."/>
            <person name="Shin S.-K."/>
            <person name="Au S."/>
            <person name="Jeong K.Y."/>
            <person name="Chew F.T."/>
            <person name="Hui J."/>
            <person name="Leung T.F."/>
            <person name="Tungtrongchitr A."/>
            <person name="Zhong N."/>
            <person name="Liu Z."/>
            <person name="Tsui S."/>
        </authorList>
    </citation>
    <scope>NUCLEOTIDE SEQUENCE</scope>
    <source>
        <strain evidence="5">Derf</strain>
        <tissue evidence="5">Whole organism</tissue>
    </source>
</reference>
<gene>
    <name evidence="5" type="primary">ERI3</name>
    <name evidence="5" type="ORF">DERF_001275</name>
</gene>
<evidence type="ECO:0000256" key="3">
    <source>
        <dbReference type="ARBA" id="ARBA00022839"/>
    </source>
</evidence>
<organism evidence="5 6">
    <name type="scientific">Dermatophagoides farinae</name>
    <name type="common">American house dust mite</name>
    <dbReference type="NCBI Taxonomy" id="6954"/>
    <lineage>
        <taxon>Eukaryota</taxon>
        <taxon>Metazoa</taxon>
        <taxon>Ecdysozoa</taxon>
        <taxon>Arthropoda</taxon>
        <taxon>Chelicerata</taxon>
        <taxon>Arachnida</taxon>
        <taxon>Acari</taxon>
        <taxon>Acariformes</taxon>
        <taxon>Sarcoptiformes</taxon>
        <taxon>Astigmata</taxon>
        <taxon>Psoroptidia</taxon>
        <taxon>Analgoidea</taxon>
        <taxon>Pyroglyphidae</taxon>
        <taxon>Dermatophagoidinae</taxon>
        <taxon>Dermatophagoides</taxon>
    </lineage>
</organism>